<dbReference type="Gene3D" id="3.30.465.10">
    <property type="match status" value="1"/>
</dbReference>
<comment type="caution">
    <text evidence="7">The sequence shown here is derived from an EMBL/GenBank/DDBJ whole genome shotgun (WGS) entry which is preliminary data.</text>
</comment>
<evidence type="ECO:0000256" key="4">
    <source>
        <dbReference type="ARBA" id="ARBA00022827"/>
    </source>
</evidence>
<feature type="domain" description="FAD-binding PCMH-type" evidence="6">
    <location>
        <begin position="42"/>
        <end position="213"/>
    </location>
</feature>
<dbReference type="InterPro" id="IPR016169">
    <property type="entry name" value="FAD-bd_PCMH_sub2"/>
</dbReference>
<dbReference type="InterPro" id="IPR050416">
    <property type="entry name" value="FAD-linked_Oxidoreductase"/>
</dbReference>
<protein>
    <submittedName>
        <fullName evidence="7">FAD-linked oxidase</fullName>
    </submittedName>
</protein>
<evidence type="ECO:0000313" key="7">
    <source>
        <dbReference type="EMBL" id="PZF83455.1"/>
    </source>
</evidence>
<dbReference type="PANTHER" id="PTHR42973:SF39">
    <property type="entry name" value="FAD-BINDING PCMH-TYPE DOMAIN-CONTAINING PROTEIN"/>
    <property type="match status" value="1"/>
</dbReference>
<dbReference type="Proteomes" id="UP000248764">
    <property type="component" value="Unassembled WGS sequence"/>
</dbReference>
<dbReference type="PANTHER" id="PTHR42973">
    <property type="entry name" value="BINDING OXIDOREDUCTASE, PUTATIVE (AFU_ORTHOLOGUE AFUA_1G17690)-RELATED"/>
    <property type="match status" value="1"/>
</dbReference>
<keyword evidence="3" id="KW-0285">Flavoprotein</keyword>
<dbReference type="Gene3D" id="3.40.462.20">
    <property type="match status" value="1"/>
</dbReference>
<comment type="cofactor">
    <cofactor evidence="1">
        <name>FAD</name>
        <dbReference type="ChEBI" id="CHEBI:57692"/>
    </cofactor>
</comment>
<name>A0A2W2B835_9ACTN</name>
<dbReference type="GO" id="GO:0016491">
    <property type="term" value="F:oxidoreductase activity"/>
    <property type="evidence" value="ECO:0007669"/>
    <property type="project" value="UniProtKB-KW"/>
</dbReference>
<gene>
    <name evidence="7" type="ORF">C1I92_12725</name>
</gene>
<evidence type="ECO:0000259" key="6">
    <source>
        <dbReference type="PROSITE" id="PS51387"/>
    </source>
</evidence>
<reference evidence="7 8" key="1">
    <citation type="submission" date="2018-01" db="EMBL/GenBank/DDBJ databases">
        <title>Draft genome sequence of Jiangella sp. GTF31.</title>
        <authorList>
            <person name="Sahin N."/>
            <person name="Ay H."/>
            <person name="Saygin H."/>
        </authorList>
    </citation>
    <scope>NUCLEOTIDE SEQUENCE [LARGE SCALE GENOMIC DNA]</scope>
    <source>
        <strain evidence="7 8">GTF31</strain>
    </source>
</reference>
<organism evidence="7 8">
    <name type="scientific">Jiangella anatolica</name>
    <dbReference type="NCBI Taxonomy" id="2670374"/>
    <lineage>
        <taxon>Bacteria</taxon>
        <taxon>Bacillati</taxon>
        <taxon>Actinomycetota</taxon>
        <taxon>Actinomycetes</taxon>
        <taxon>Jiangellales</taxon>
        <taxon>Jiangellaceae</taxon>
        <taxon>Jiangella</taxon>
    </lineage>
</organism>
<dbReference type="PROSITE" id="PS51387">
    <property type="entry name" value="FAD_PCMH"/>
    <property type="match status" value="1"/>
</dbReference>
<evidence type="ECO:0000256" key="3">
    <source>
        <dbReference type="ARBA" id="ARBA00022630"/>
    </source>
</evidence>
<dbReference type="InterPro" id="IPR036318">
    <property type="entry name" value="FAD-bd_PCMH-like_sf"/>
</dbReference>
<dbReference type="Gene3D" id="3.30.43.10">
    <property type="entry name" value="Uridine Diphospho-n-acetylenolpyruvylglucosamine Reductase, domain 2"/>
    <property type="match status" value="1"/>
</dbReference>
<dbReference type="GO" id="GO:0071949">
    <property type="term" value="F:FAD binding"/>
    <property type="evidence" value="ECO:0007669"/>
    <property type="project" value="InterPro"/>
</dbReference>
<evidence type="ECO:0000256" key="5">
    <source>
        <dbReference type="ARBA" id="ARBA00023002"/>
    </source>
</evidence>
<accession>A0A2W2B835</accession>
<proteinExistence type="inferred from homology"/>
<evidence type="ECO:0000313" key="8">
    <source>
        <dbReference type="Proteomes" id="UP000248764"/>
    </source>
</evidence>
<dbReference type="InterPro" id="IPR006094">
    <property type="entry name" value="Oxid_FAD_bind_N"/>
</dbReference>
<dbReference type="Pfam" id="PF01565">
    <property type="entry name" value="FAD_binding_4"/>
    <property type="match status" value="1"/>
</dbReference>
<dbReference type="SUPFAM" id="SSF56176">
    <property type="entry name" value="FAD-binding/transporter-associated domain-like"/>
    <property type="match status" value="1"/>
</dbReference>
<keyword evidence="8" id="KW-1185">Reference proteome</keyword>
<sequence>MTSDSTLPKLADASALRDSCGAVHLPDDPGYDVARMPWNVAFDQRPAAVAYPADASEVASVVRAAAAAGLRVAPQGPGHNAGALTGDLDDVVLLRTAGMTGVTVDAGARTARVEAGALWLDAVDATAPYGLATLHGSSPDVGIVGYSLGGGLGWYARELGLQANSVTAVELVTADGSQVRADAGHETELFWALRGGGGNFGVVTALEFRLYPIPTAYAGMLVWDWTLAARVLPRWAEWAVEAPDAVATSFRILQLPPFPEIPEPVRGRQIVVINGAVLADDARAAAILEPLRDLGPELDTFATVPSASLVRLHMDPEGPTPAVSDSSLLAGLPAAGVDAFLAAAGPDSGSSLLMAELRQLGGALSRPQPDAGALPMLDGQFLQFGVTIAATPEQAAQGTLEARNLVTAMSPYATGTKYLNFTETPADARTAYGETAWSRLRAVRSAVDPGDLFVANHPIPPA</sequence>
<dbReference type="EMBL" id="POTW01000025">
    <property type="protein sequence ID" value="PZF83455.1"/>
    <property type="molecule type" value="Genomic_DNA"/>
</dbReference>
<dbReference type="RefSeq" id="WP_111255025.1">
    <property type="nucleotide sequence ID" value="NZ_POTW01000025.1"/>
</dbReference>
<comment type="similarity">
    <text evidence="2">Belongs to the oxygen-dependent FAD-linked oxidoreductase family.</text>
</comment>
<dbReference type="InterPro" id="IPR016167">
    <property type="entry name" value="FAD-bd_PCMH_sub1"/>
</dbReference>
<keyword evidence="4" id="KW-0274">FAD</keyword>
<evidence type="ECO:0000256" key="2">
    <source>
        <dbReference type="ARBA" id="ARBA00005466"/>
    </source>
</evidence>
<dbReference type="AlphaFoldDB" id="A0A2W2B835"/>
<dbReference type="InterPro" id="IPR016166">
    <property type="entry name" value="FAD-bd_PCMH"/>
</dbReference>
<evidence type="ECO:0000256" key="1">
    <source>
        <dbReference type="ARBA" id="ARBA00001974"/>
    </source>
</evidence>
<keyword evidence="5" id="KW-0560">Oxidoreductase</keyword>